<dbReference type="Proteomes" id="UP001499843">
    <property type="component" value="Unassembled WGS sequence"/>
</dbReference>
<evidence type="ECO:0000313" key="2">
    <source>
        <dbReference type="Proteomes" id="UP001499843"/>
    </source>
</evidence>
<reference evidence="2" key="1">
    <citation type="journal article" date="2019" name="Int. J. Syst. Evol. Microbiol.">
        <title>The Global Catalogue of Microorganisms (GCM) 10K type strain sequencing project: providing services to taxonomists for standard genome sequencing and annotation.</title>
        <authorList>
            <consortium name="The Broad Institute Genomics Platform"/>
            <consortium name="The Broad Institute Genome Sequencing Center for Infectious Disease"/>
            <person name="Wu L."/>
            <person name="Ma J."/>
        </authorList>
    </citation>
    <scope>NUCLEOTIDE SEQUENCE [LARGE SCALE GENOMIC DNA]</scope>
    <source>
        <strain evidence="2">JCM 16114</strain>
    </source>
</reference>
<name>A0ABP5PVF6_9ACTN</name>
<dbReference type="EMBL" id="BAAAQX010000038">
    <property type="protein sequence ID" value="GAA2214161.1"/>
    <property type="molecule type" value="Genomic_DNA"/>
</dbReference>
<sequence length="139" mass="15587">MRVLWGCLAVVLIVPLVCLFLLIMMPVWRDDARFDDFRERVLAYPLPPKTQSKGDGDASFGKISGGNGDYCEYRVQLVLRTSLSQGEIRTYYEEAHIGGADNKEKAQISLRFGDDTGDDMEVTVGFGDITPSDWDIRCT</sequence>
<gene>
    <name evidence="1" type="ORF">GCM10009850_096250</name>
</gene>
<evidence type="ECO:0000313" key="1">
    <source>
        <dbReference type="EMBL" id="GAA2214161.1"/>
    </source>
</evidence>
<proteinExistence type="predicted"/>
<comment type="caution">
    <text evidence="1">The sequence shown here is derived from an EMBL/GenBank/DDBJ whole genome shotgun (WGS) entry which is preliminary data.</text>
</comment>
<evidence type="ECO:0008006" key="3">
    <source>
        <dbReference type="Google" id="ProtNLM"/>
    </source>
</evidence>
<dbReference type="RefSeq" id="WP_344491159.1">
    <property type="nucleotide sequence ID" value="NZ_BAAAQX010000038.1"/>
</dbReference>
<keyword evidence="2" id="KW-1185">Reference proteome</keyword>
<organism evidence="1 2">
    <name type="scientific">Nonomuraea monospora</name>
    <dbReference type="NCBI Taxonomy" id="568818"/>
    <lineage>
        <taxon>Bacteria</taxon>
        <taxon>Bacillati</taxon>
        <taxon>Actinomycetota</taxon>
        <taxon>Actinomycetes</taxon>
        <taxon>Streptosporangiales</taxon>
        <taxon>Streptosporangiaceae</taxon>
        <taxon>Nonomuraea</taxon>
    </lineage>
</organism>
<protein>
    <recommendedName>
        <fullName evidence="3">Secreted protein</fullName>
    </recommendedName>
</protein>
<accession>A0ABP5PVF6</accession>